<reference evidence="7" key="1">
    <citation type="submission" date="2022-11" db="EMBL/GenBank/DDBJ databases">
        <title>Chromosomal genome sequence assembly and mating type (MAT) locus characterization of the leprose asexual lichenized fungus Lepraria neglecta (Nyl.) Erichsen.</title>
        <authorList>
            <person name="Allen J.L."/>
            <person name="Pfeffer B."/>
        </authorList>
    </citation>
    <scope>NUCLEOTIDE SEQUENCE</scope>
    <source>
        <strain evidence="7">Allen 5258</strain>
    </source>
</reference>
<keyword evidence="2 4" id="KW-0863">Zinc-finger</keyword>
<feature type="compositionally biased region" description="Basic and acidic residues" evidence="5">
    <location>
        <begin position="326"/>
        <end position="378"/>
    </location>
</feature>
<evidence type="ECO:0000256" key="5">
    <source>
        <dbReference type="SAM" id="MobiDB-lite"/>
    </source>
</evidence>
<dbReference type="InterPro" id="IPR019786">
    <property type="entry name" value="Zinc_finger_PHD-type_CS"/>
</dbReference>
<keyword evidence="1" id="KW-0479">Metal-binding</keyword>
<dbReference type="InterPro" id="IPR019787">
    <property type="entry name" value="Znf_PHD-finger"/>
</dbReference>
<dbReference type="Pfam" id="PF00628">
    <property type="entry name" value="PHD"/>
    <property type="match status" value="1"/>
</dbReference>
<feature type="compositionally biased region" description="Low complexity" evidence="5">
    <location>
        <begin position="511"/>
        <end position="523"/>
    </location>
</feature>
<dbReference type="SMART" id="SM00249">
    <property type="entry name" value="PHD"/>
    <property type="match status" value="1"/>
</dbReference>
<organism evidence="7 8">
    <name type="scientific">Lepraria neglecta</name>
    <dbReference type="NCBI Taxonomy" id="209136"/>
    <lineage>
        <taxon>Eukaryota</taxon>
        <taxon>Fungi</taxon>
        <taxon>Dikarya</taxon>
        <taxon>Ascomycota</taxon>
        <taxon>Pezizomycotina</taxon>
        <taxon>Lecanoromycetes</taxon>
        <taxon>OSLEUM clade</taxon>
        <taxon>Lecanoromycetidae</taxon>
        <taxon>Lecanorales</taxon>
        <taxon>Lecanorineae</taxon>
        <taxon>Stereocaulaceae</taxon>
        <taxon>Lepraria</taxon>
    </lineage>
</organism>
<keyword evidence="3" id="KW-0862">Zinc</keyword>
<feature type="compositionally biased region" description="Basic residues" evidence="5">
    <location>
        <begin position="198"/>
        <end position="209"/>
    </location>
</feature>
<dbReference type="InterPro" id="IPR028938">
    <property type="entry name" value="Rsf1-like"/>
</dbReference>
<feature type="compositionally biased region" description="Polar residues" evidence="5">
    <location>
        <begin position="874"/>
        <end position="891"/>
    </location>
</feature>
<feature type="region of interest" description="Disordered" evidence="5">
    <location>
        <begin position="496"/>
        <end position="907"/>
    </location>
</feature>
<dbReference type="PANTHER" id="PTHR14296:SF3">
    <property type="entry name" value="DIKAR, ISOFORM F"/>
    <property type="match status" value="1"/>
</dbReference>
<dbReference type="InterPro" id="IPR011011">
    <property type="entry name" value="Znf_FYVE_PHD"/>
</dbReference>
<dbReference type="AlphaFoldDB" id="A0AAD9ZG53"/>
<dbReference type="InterPro" id="IPR001965">
    <property type="entry name" value="Znf_PHD"/>
</dbReference>
<gene>
    <name evidence="7" type="ORF">OEA41_007673</name>
</gene>
<comment type="caution">
    <text evidence="7">The sequence shown here is derived from an EMBL/GenBank/DDBJ whole genome shotgun (WGS) entry which is preliminary data.</text>
</comment>
<feature type="region of interest" description="Disordered" evidence="5">
    <location>
        <begin position="319"/>
        <end position="378"/>
    </location>
</feature>
<feature type="compositionally biased region" description="Polar residues" evidence="5">
    <location>
        <begin position="555"/>
        <end position="574"/>
    </location>
</feature>
<dbReference type="EMBL" id="JASNWA010000004">
    <property type="protein sequence ID" value="KAK3176350.1"/>
    <property type="molecule type" value="Genomic_DNA"/>
</dbReference>
<feature type="compositionally biased region" description="Polar residues" evidence="5">
    <location>
        <begin position="640"/>
        <end position="666"/>
    </location>
</feature>
<proteinExistence type="predicted"/>
<sequence length="907" mass="101283">MGSRKRGRDEMEASAPAPEPTMLDKLRNMWEFSNLMQYIYIFGRAVKIDEDLTIEDLENECLKPEPSSVLSDIGLALLKYVSSHRGLTPEIFDEYARRQYVAKAPERNPFGEDEDPKKFAEFDVFTKIRVLVQLSQWTLINADRMRERMTETKDSEQTQWRIEEIGYDRDGRYYFVLDDDRLYCRTDPPPPPPPATKSKPKANSKKGKAAARASNRRKTEEVEESANDAGGDTPAAGNGEPEPKKEEDSFGGRKWECLAVTLTEYQEFLESIKKSRDADEKYLHKRITEEVLPIIEKSEESRLRKKQKQERELMNLQKLATAKRSSRLEAKQEREREEREAAEAEQKKKADLLAAKQDQEKQRKMEEARENRMMTREQRIKEREYKRILHEEELANLSEENKKVEAGEARLSERHLKTEMEKKKKELAALAEEDEWFFDCSKCGVHGTNLDDGSHSVACDKCNVWQHSACLGISQQEAEKDDFYFICHDCKRREEDAKKPKIPSLKFHIGSSSSPPSQKQKAAVPSANGTKKRKSSEEPAHLPPTKMFKPVDGSRQVSNLYLPQPPHNGQNGQNGMHAAVMNGPTLSPQGQVPRAIYSDNQEESFFSRRQYPNAPKPPPGLRPPAGPPTYANGYTHHTQHMNGNGYNNTYVPQLPQQAFQSPQSYPSPYAANGSYGGHQPQNVGWSARYTPPHQAHPQQAYGLPPPSLNPFANSFDRQRPASSHSPNNVPSPVKSGPSLSPPQHSLPASNPTYQTPHVNQTRPANGNLPHQPLSPKGPPAYSPMKHPSPPSVAPPAKHPSSSSPIAHQPPLQNNAPASPGFSPTKHSPAYQPAPGHGMASTPTVLPPAPQLSPSPMQSFDAGMKSHPAVLQPAPQLSPSPMQQNSNAAVQSPTPPQVGGMNGNATEQ</sequence>
<dbReference type="GO" id="GO:0008270">
    <property type="term" value="F:zinc ion binding"/>
    <property type="evidence" value="ECO:0007669"/>
    <property type="project" value="UniProtKB-KW"/>
</dbReference>
<feature type="compositionally biased region" description="Basic and acidic residues" evidence="5">
    <location>
        <begin position="241"/>
        <end position="251"/>
    </location>
</feature>
<feature type="region of interest" description="Disordered" evidence="5">
    <location>
        <begin position="1"/>
        <end position="20"/>
    </location>
</feature>
<dbReference type="PROSITE" id="PS01359">
    <property type="entry name" value="ZF_PHD_1"/>
    <property type="match status" value="1"/>
</dbReference>
<feature type="compositionally biased region" description="Low complexity" evidence="5">
    <location>
        <begin position="720"/>
        <end position="738"/>
    </location>
</feature>
<evidence type="ECO:0000313" key="8">
    <source>
        <dbReference type="Proteomes" id="UP001276659"/>
    </source>
</evidence>
<feature type="compositionally biased region" description="Pro residues" evidence="5">
    <location>
        <begin position="775"/>
        <end position="797"/>
    </location>
</feature>
<feature type="region of interest" description="Disordered" evidence="5">
    <location>
        <begin position="183"/>
        <end position="251"/>
    </location>
</feature>
<evidence type="ECO:0000256" key="4">
    <source>
        <dbReference type="PROSITE-ProRule" id="PRU00146"/>
    </source>
</evidence>
<dbReference type="PANTHER" id="PTHR14296">
    <property type="entry name" value="REMODELING AND SPACING FACTOR 1"/>
    <property type="match status" value="1"/>
</dbReference>
<name>A0AAD9ZG53_9LECA</name>
<dbReference type="GO" id="GO:0006355">
    <property type="term" value="P:regulation of DNA-templated transcription"/>
    <property type="evidence" value="ECO:0007669"/>
    <property type="project" value="InterPro"/>
</dbReference>
<dbReference type="PROSITE" id="PS50016">
    <property type="entry name" value="ZF_PHD_2"/>
    <property type="match status" value="1"/>
</dbReference>
<feature type="compositionally biased region" description="Polar residues" evidence="5">
    <location>
        <begin position="741"/>
        <end position="764"/>
    </location>
</feature>
<dbReference type="SUPFAM" id="SSF57903">
    <property type="entry name" value="FYVE/PHD zinc finger"/>
    <property type="match status" value="1"/>
</dbReference>
<feature type="domain" description="PHD-type" evidence="6">
    <location>
        <begin position="437"/>
        <end position="493"/>
    </location>
</feature>
<keyword evidence="8" id="KW-1185">Reference proteome</keyword>
<evidence type="ECO:0000256" key="3">
    <source>
        <dbReference type="ARBA" id="ARBA00022833"/>
    </source>
</evidence>
<dbReference type="InterPro" id="IPR013083">
    <property type="entry name" value="Znf_RING/FYVE/PHD"/>
</dbReference>
<evidence type="ECO:0000256" key="1">
    <source>
        <dbReference type="ARBA" id="ARBA00022723"/>
    </source>
</evidence>
<feature type="compositionally biased region" description="Pro residues" evidence="5">
    <location>
        <begin position="614"/>
        <end position="627"/>
    </location>
</feature>
<evidence type="ECO:0000313" key="7">
    <source>
        <dbReference type="EMBL" id="KAK3176350.1"/>
    </source>
</evidence>
<accession>A0AAD9ZG53</accession>
<evidence type="ECO:0000259" key="6">
    <source>
        <dbReference type="PROSITE" id="PS50016"/>
    </source>
</evidence>
<dbReference type="GO" id="GO:0031213">
    <property type="term" value="C:RSF complex"/>
    <property type="evidence" value="ECO:0007669"/>
    <property type="project" value="InterPro"/>
</dbReference>
<dbReference type="Gene3D" id="3.30.40.10">
    <property type="entry name" value="Zinc/RING finger domain, C3HC4 (zinc finger)"/>
    <property type="match status" value="1"/>
</dbReference>
<evidence type="ECO:0000256" key="2">
    <source>
        <dbReference type="ARBA" id="ARBA00022771"/>
    </source>
</evidence>
<protein>
    <recommendedName>
        <fullName evidence="6">PHD-type domain-containing protein</fullName>
    </recommendedName>
</protein>
<dbReference type="Proteomes" id="UP001276659">
    <property type="component" value="Unassembled WGS sequence"/>
</dbReference>